<comment type="caution">
    <text evidence="2">The sequence shown here is derived from an EMBL/GenBank/DDBJ whole genome shotgun (WGS) entry which is preliminary data.</text>
</comment>
<feature type="transmembrane region" description="Helical" evidence="1">
    <location>
        <begin position="12"/>
        <end position="35"/>
    </location>
</feature>
<evidence type="ECO:0000313" key="2">
    <source>
        <dbReference type="EMBL" id="MBR9971236.1"/>
    </source>
</evidence>
<dbReference type="PANTHER" id="PTHR37947">
    <property type="entry name" value="BLL2462 PROTEIN"/>
    <property type="match status" value="1"/>
</dbReference>
<dbReference type="Proteomes" id="UP000680714">
    <property type="component" value="Unassembled WGS sequence"/>
</dbReference>
<dbReference type="Gene3D" id="3.40.50.880">
    <property type="match status" value="1"/>
</dbReference>
<protein>
    <recommendedName>
        <fullName evidence="4">Glutamine amidotransferase domain-containing protein</fullName>
    </recommendedName>
</protein>
<sequence>MNAIAALEFSPLIPLSWLLALSAAAMIAGIVALWCRAAGTGWRLLALATLLVTLASPRLVAEQRQSLADIVLVVVDDSPSQRLGQRPAQTEQALTQLRERLSRLPNLDIRVRRVAGGPDGTKLFEATQAALADVPRRRLAGIVMITDGRVHDLPGAAPLPAPLHVLLTGQPQERDRRIVVTRAPGFALVGRNAQIKLRIDDSGHDGAAAIAVRVDGVAFLTSILPLNREVAIEVPVRHAGSAIVELSTDIPDDDLLAANNRTAIAIPVIRDRLKVLLISGEPHAGERVWRNLLKSDPAVDLVHFTILRPPEKDDRTPIRELALITFPVRELFEEKLKDFDLVVFDRYRHRGIMAAPYYQLLTQYVRSGGALLAAVGPEYAEPDSIVDSALGDILPATPDGKLLETPFVPTLTALGKRHPVTSGLPDPAAWGPWLRQISVAQNRGQALLTGADGKPLLVLDQIGQGRVAQVLSDTFWLWARGFQGGGPHDELLRRLAHWLMHEPELEAESLGAEIQGGQLRVTQRSLATDGAQANVTAPDGSTTALSLADQEDGRWVGQMNAAQPGLWAIRVGPHTALAAQGSLSNPEWAEVTASATALTPAVAASAGSIRFLFADDVPDIRQIGVSTATSGPHWLGLIRRDDYVVQGVRQTPLLPAALMLIVAVGALLLGWKRESR</sequence>
<dbReference type="PANTHER" id="PTHR37947:SF1">
    <property type="entry name" value="BLL2462 PROTEIN"/>
    <property type="match status" value="1"/>
</dbReference>
<dbReference type="SUPFAM" id="SSF52317">
    <property type="entry name" value="Class I glutamine amidotransferase-like"/>
    <property type="match status" value="1"/>
</dbReference>
<organism evidence="2 3">
    <name type="scientific">Magnetospirillum sulfuroxidans</name>
    <dbReference type="NCBI Taxonomy" id="611300"/>
    <lineage>
        <taxon>Bacteria</taxon>
        <taxon>Pseudomonadati</taxon>
        <taxon>Pseudomonadota</taxon>
        <taxon>Alphaproteobacteria</taxon>
        <taxon>Rhodospirillales</taxon>
        <taxon>Rhodospirillaceae</taxon>
        <taxon>Magnetospirillum</taxon>
    </lineage>
</organism>
<accession>A0ABS5IAC7</accession>
<dbReference type="RefSeq" id="WP_211546795.1">
    <property type="nucleotide sequence ID" value="NZ_JAGTUF010000003.1"/>
</dbReference>
<name>A0ABS5IAC7_9PROT</name>
<evidence type="ECO:0000256" key="1">
    <source>
        <dbReference type="SAM" id="Phobius"/>
    </source>
</evidence>
<evidence type="ECO:0008006" key="4">
    <source>
        <dbReference type="Google" id="ProtNLM"/>
    </source>
</evidence>
<dbReference type="EMBL" id="JAGTUF010000003">
    <property type="protein sequence ID" value="MBR9971236.1"/>
    <property type="molecule type" value="Genomic_DNA"/>
</dbReference>
<keyword evidence="1" id="KW-1133">Transmembrane helix</keyword>
<gene>
    <name evidence="2" type="ORF">KEC16_05880</name>
</gene>
<proteinExistence type="predicted"/>
<keyword evidence="1" id="KW-0812">Transmembrane</keyword>
<feature type="transmembrane region" description="Helical" evidence="1">
    <location>
        <begin position="653"/>
        <end position="671"/>
    </location>
</feature>
<keyword evidence="1" id="KW-0472">Membrane</keyword>
<evidence type="ECO:0000313" key="3">
    <source>
        <dbReference type="Proteomes" id="UP000680714"/>
    </source>
</evidence>
<keyword evidence="3" id="KW-1185">Reference proteome</keyword>
<dbReference type="InterPro" id="IPR029062">
    <property type="entry name" value="Class_I_gatase-like"/>
</dbReference>
<reference evidence="2 3" key="1">
    <citation type="submission" date="2021-04" db="EMBL/GenBank/DDBJ databases">
        <title>Magnetospirillum sulfuroxidans sp. nov., a facultative chemolithoautotrophic sulfur-oxidizing alphaproteobacterium isolated from freshwater sediment and proposals for Paramagetospirillum gen. nov., and Magnetospirillaceae fam. nov.</title>
        <authorList>
            <person name="Koziaeva V."/>
            <person name="Geelhoed J.S."/>
            <person name="Sorokin D.Y."/>
            <person name="Grouzdev D.S."/>
        </authorList>
    </citation>
    <scope>NUCLEOTIDE SEQUENCE [LARGE SCALE GENOMIC DNA]</scope>
    <source>
        <strain evidence="2 3">J10</strain>
    </source>
</reference>